<name>A0A5N8XJT6_9ACTN</name>
<dbReference type="Proteomes" id="UP000400924">
    <property type="component" value="Unassembled WGS sequence"/>
</dbReference>
<proteinExistence type="predicted"/>
<reference evidence="2 3" key="1">
    <citation type="submission" date="2019-07" db="EMBL/GenBank/DDBJ databases">
        <title>New species of Amycolatopsis and Streptomyces.</title>
        <authorList>
            <person name="Duangmal K."/>
            <person name="Teo W.F.A."/>
            <person name="Lipun K."/>
        </authorList>
    </citation>
    <scope>NUCLEOTIDE SEQUENCE [LARGE SCALE GENOMIC DNA]</scope>
    <source>
        <strain evidence="2 3">NBRC 106415</strain>
    </source>
</reference>
<evidence type="ECO:0000313" key="2">
    <source>
        <dbReference type="EMBL" id="MPY59607.1"/>
    </source>
</evidence>
<feature type="region of interest" description="Disordered" evidence="1">
    <location>
        <begin position="41"/>
        <end position="60"/>
    </location>
</feature>
<accession>A0A5N8XJT6</accession>
<protein>
    <submittedName>
        <fullName evidence="2">Aldo/keto reductase</fullName>
    </submittedName>
</protein>
<evidence type="ECO:0000313" key="3">
    <source>
        <dbReference type="Proteomes" id="UP000400924"/>
    </source>
</evidence>
<comment type="caution">
    <text evidence="2">The sequence shown here is derived from an EMBL/GenBank/DDBJ whole genome shotgun (WGS) entry which is preliminary data.</text>
</comment>
<keyword evidence="3" id="KW-1185">Reference proteome</keyword>
<dbReference type="EMBL" id="VJZC01000151">
    <property type="protein sequence ID" value="MPY59607.1"/>
    <property type="molecule type" value="Genomic_DNA"/>
</dbReference>
<organism evidence="2 3">
    <name type="scientific">Streptomyces spongiae</name>
    <dbReference type="NCBI Taxonomy" id="565072"/>
    <lineage>
        <taxon>Bacteria</taxon>
        <taxon>Bacillati</taxon>
        <taxon>Actinomycetota</taxon>
        <taxon>Actinomycetes</taxon>
        <taxon>Kitasatosporales</taxon>
        <taxon>Streptomycetaceae</taxon>
        <taxon>Streptomyces</taxon>
    </lineage>
</organism>
<sequence length="60" mass="6328">MESGLVESDLVESDLADLSGVSLAALRGVPVPLRSERLLAQTRRARSNAMGNPNPPGRAE</sequence>
<evidence type="ECO:0000256" key="1">
    <source>
        <dbReference type="SAM" id="MobiDB-lite"/>
    </source>
</evidence>
<gene>
    <name evidence="2" type="ORF">FNH08_21300</name>
</gene>
<dbReference type="AlphaFoldDB" id="A0A5N8XJT6"/>